<evidence type="ECO:0000256" key="1">
    <source>
        <dbReference type="SAM" id="SignalP"/>
    </source>
</evidence>
<dbReference type="EMBL" id="JACAZE010000001">
    <property type="protein sequence ID" value="KAF7322517.1"/>
    <property type="molecule type" value="Genomic_DNA"/>
</dbReference>
<sequence>MNSAANLAIPFLLALLASVLVFRARKSSRRPPDYFKLAGIRAPNPLPRDFNVDLEVARPYRPFRWPYHQTMSLKAMDPDRWIELESTYKERIAQRIQLHSQHGKKIVDCLPGAELACRELMEMVVQFVCARYPGQFTVDYPTGVFRNHILGTTSNIYTTEPLLLLLHHIPEDFLLTQRDEKTGLYAFRAGVSCSSVGWNVSTKIGLNLSGIHAPVPDYEEKMAFSMNRFFTSMKVEKPIQRGSWGLEIGQPLFLQEEELGFRQKNPNLCLEDIHLRVDWQTLRRLPRSRAIVFNFKALFTPVEQFRREPYVPRLLLKILRESKDSLMAYKAIEHTGHLVIPALVQWTKEQEDKGWVPVDWEERTLAEDPFFPGWDEKARDLTT</sequence>
<reference evidence="2" key="1">
    <citation type="submission" date="2020-05" db="EMBL/GenBank/DDBJ databases">
        <title>Mycena genomes resolve the evolution of fungal bioluminescence.</title>
        <authorList>
            <person name="Tsai I.J."/>
        </authorList>
    </citation>
    <scope>NUCLEOTIDE SEQUENCE</scope>
    <source>
        <strain evidence="2">110903Hualien_Pintung</strain>
    </source>
</reference>
<evidence type="ECO:0000313" key="3">
    <source>
        <dbReference type="Proteomes" id="UP000613580"/>
    </source>
</evidence>
<protein>
    <recommendedName>
        <fullName evidence="4">Alpha-1,2-mannosyltransferase</fullName>
    </recommendedName>
</protein>
<organism evidence="2 3">
    <name type="scientific">Mycena chlorophos</name>
    <name type="common">Agaric fungus</name>
    <name type="synonym">Agaricus chlorophos</name>
    <dbReference type="NCBI Taxonomy" id="658473"/>
    <lineage>
        <taxon>Eukaryota</taxon>
        <taxon>Fungi</taxon>
        <taxon>Dikarya</taxon>
        <taxon>Basidiomycota</taxon>
        <taxon>Agaricomycotina</taxon>
        <taxon>Agaricomycetes</taxon>
        <taxon>Agaricomycetidae</taxon>
        <taxon>Agaricales</taxon>
        <taxon>Marasmiineae</taxon>
        <taxon>Mycenaceae</taxon>
        <taxon>Mycena</taxon>
    </lineage>
</organism>
<dbReference type="Pfam" id="PF11927">
    <property type="entry name" value="HODM_asu-like"/>
    <property type="match status" value="1"/>
</dbReference>
<dbReference type="AlphaFoldDB" id="A0A8H6WM68"/>
<feature type="signal peptide" evidence="1">
    <location>
        <begin position="1"/>
        <end position="24"/>
    </location>
</feature>
<accession>A0A8H6WM68</accession>
<dbReference type="Proteomes" id="UP000613580">
    <property type="component" value="Unassembled WGS sequence"/>
</dbReference>
<dbReference type="OrthoDB" id="5043642at2759"/>
<proteinExistence type="predicted"/>
<keyword evidence="3" id="KW-1185">Reference proteome</keyword>
<gene>
    <name evidence="2" type="ORF">HMN09_00030200</name>
</gene>
<name>A0A8H6WM68_MYCCL</name>
<evidence type="ECO:0008006" key="4">
    <source>
        <dbReference type="Google" id="ProtNLM"/>
    </source>
</evidence>
<dbReference type="InterPro" id="IPR021848">
    <property type="entry name" value="HODM_asu-like"/>
</dbReference>
<evidence type="ECO:0000313" key="2">
    <source>
        <dbReference type="EMBL" id="KAF7322517.1"/>
    </source>
</evidence>
<keyword evidence="1" id="KW-0732">Signal</keyword>
<comment type="caution">
    <text evidence="2">The sequence shown here is derived from an EMBL/GenBank/DDBJ whole genome shotgun (WGS) entry which is preliminary data.</text>
</comment>
<feature type="chain" id="PRO_5034118101" description="Alpha-1,2-mannosyltransferase" evidence="1">
    <location>
        <begin position="25"/>
        <end position="383"/>
    </location>
</feature>